<accession>A0ABT8L7X2</accession>
<dbReference type="InterPro" id="IPR029060">
    <property type="entry name" value="PIN-like_dom_sf"/>
</dbReference>
<dbReference type="EMBL" id="JAUJEB010000004">
    <property type="protein sequence ID" value="MDN5213854.1"/>
    <property type="molecule type" value="Genomic_DNA"/>
</dbReference>
<organism evidence="2 3">
    <name type="scientific">Agaribacillus aureus</name>
    <dbReference type="NCBI Taxonomy" id="3051825"/>
    <lineage>
        <taxon>Bacteria</taxon>
        <taxon>Pseudomonadati</taxon>
        <taxon>Bacteroidota</taxon>
        <taxon>Cytophagia</taxon>
        <taxon>Cytophagales</taxon>
        <taxon>Splendidivirgaceae</taxon>
        <taxon>Agaribacillus</taxon>
    </lineage>
</organism>
<feature type="domain" description="PIN" evidence="1">
    <location>
        <begin position="4"/>
        <end position="121"/>
    </location>
</feature>
<name>A0ABT8L7X2_9BACT</name>
<keyword evidence="3" id="KW-1185">Reference proteome</keyword>
<proteinExistence type="predicted"/>
<dbReference type="InterPro" id="IPR041705">
    <property type="entry name" value="PIN_Sll0205"/>
</dbReference>
<dbReference type="SUPFAM" id="SSF88723">
    <property type="entry name" value="PIN domain-like"/>
    <property type="match status" value="1"/>
</dbReference>
<dbReference type="InterPro" id="IPR052919">
    <property type="entry name" value="TA_system_RNase"/>
</dbReference>
<evidence type="ECO:0000259" key="1">
    <source>
        <dbReference type="Pfam" id="PF01850"/>
    </source>
</evidence>
<dbReference type="PANTHER" id="PTHR36173:SF2">
    <property type="entry name" value="RIBONUCLEASE VAPC16"/>
    <property type="match status" value="1"/>
</dbReference>
<dbReference type="Pfam" id="PF01850">
    <property type="entry name" value="PIN"/>
    <property type="match status" value="1"/>
</dbReference>
<evidence type="ECO:0000313" key="2">
    <source>
        <dbReference type="EMBL" id="MDN5213854.1"/>
    </source>
</evidence>
<sequence>MELLLDTHILIWFITNDKKLPVNYKASIENKENKCFVSMVSYWEMSIKYALNRLELGVDLKQIFEIIHATGFDSLLITVKHIISNSKLNFYHRDPFDRLLIAQAQTEKLIILTKDEHFKKYNIRILS</sequence>
<dbReference type="Gene3D" id="3.40.50.1010">
    <property type="entry name" value="5'-nuclease"/>
    <property type="match status" value="1"/>
</dbReference>
<dbReference type="PANTHER" id="PTHR36173">
    <property type="entry name" value="RIBONUCLEASE VAPC16-RELATED"/>
    <property type="match status" value="1"/>
</dbReference>
<comment type="caution">
    <text evidence="2">The sequence shown here is derived from an EMBL/GenBank/DDBJ whole genome shotgun (WGS) entry which is preliminary data.</text>
</comment>
<protein>
    <submittedName>
        <fullName evidence="2">Type II toxin-antitoxin system VapC family toxin</fullName>
    </submittedName>
</protein>
<dbReference type="InterPro" id="IPR002716">
    <property type="entry name" value="PIN_dom"/>
</dbReference>
<gene>
    <name evidence="2" type="ORF">QQ020_17400</name>
</gene>
<dbReference type="Proteomes" id="UP001172083">
    <property type="component" value="Unassembled WGS sequence"/>
</dbReference>
<dbReference type="CDD" id="cd09872">
    <property type="entry name" value="PIN_Sll0205-like"/>
    <property type="match status" value="1"/>
</dbReference>
<evidence type="ECO:0000313" key="3">
    <source>
        <dbReference type="Proteomes" id="UP001172083"/>
    </source>
</evidence>
<dbReference type="RefSeq" id="WP_346759194.1">
    <property type="nucleotide sequence ID" value="NZ_JAUJEB010000004.1"/>
</dbReference>
<reference evidence="2" key="1">
    <citation type="submission" date="2023-06" db="EMBL/GenBank/DDBJ databases">
        <title>Genomic of Agaribacillus aureum.</title>
        <authorList>
            <person name="Wang G."/>
        </authorList>
    </citation>
    <scope>NUCLEOTIDE SEQUENCE</scope>
    <source>
        <strain evidence="2">BMA12</strain>
    </source>
</reference>